<feature type="region of interest" description="Disordered" evidence="1">
    <location>
        <begin position="88"/>
        <end position="143"/>
    </location>
</feature>
<dbReference type="EMBL" id="KI280725">
    <property type="protein sequence ID" value="ESA16807.1"/>
    <property type="molecule type" value="Genomic_DNA"/>
</dbReference>
<evidence type="ECO:0000259" key="2">
    <source>
        <dbReference type="Pfam" id="PF03184"/>
    </source>
</evidence>
<dbReference type="VEuPathDB" id="FungiDB:RhiirFUN_021746"/>
<dbReference type="eggNOG" id="KOG3105">
    <property type="taxonomic scope" value="Eukaryota"/>
</dbReference>
<protein>
    <recommendedName>
        <fullName evidence="2">DDE-1 domain-containing protein</fullName>
    </recommendedName>
</protein>
<feature type="domain" description="DDE-1" evidence="2">
    <location>
        <begin position="144"/>
        <end position="225"/>
    </location>
</feature>
<dbReference type="InterPro" id="IPR004875">
    <property type="entry name" value="DDE_SF_endonuclease_dom"/>
</dbReference>
<organism evidence="3">
    <name type="scientific">Rhizophagus irregularis (strain DAOM 181602 / DAOM 197198 / MUCL 43194)</name>
    <name type="common">Arbuscular mycorrhizal fungus</name>
    <name type="synonym">Glomus intraradices</name>
    <dbReference type="NCBI Taxonomy" id="747089"/>
    <lineage>
        <taxon>Eukaryota</taxon>
        <taxon>Fungi</taxon>
        <taxon>Fungi incertae sedis</taxon>
        <taxon>Mucoromycota</taxon>
        <taxon>Glomeromycotina</taxon>
        <taxon>Glomeromycetes</taxon>
        <taxon>Glomerales</taxon>
        <taxon>Glomeraceae</taxon>
        <taxon>Rhizophagus</taxon>
    </lineage>
</organism>
<dbReference type="Pfam" id="PF03184">
    <property type="entry name" value="DDE_1"/>
    <property type="match status" value="2"/>
</dbReference>
<name>U9UAT9_RHIID</name>
<dbReference type="AlphaFoldDB" id="U9UAT9"/>
<reference evidence="3" key="1">
    <citation type="submission" date="2013-07" db="EMBL/GenBank/DDBJ databases">
        <title>The genome of an arbuscular mycorrhizal fungus provides insights into the evolution of the oldest plant symbiosis.</title>
        <authorList>
            <consortium name="DOE Joint Genome Institute"/>
            <person name="Tisserant E."/>
            <person name="Malbreil M."/>
            <person name="Kuo A."/>
            <person name="Kohler A."/>
            <person name="Symeonidi A."/>
            <person name="Balestrini R."/>
            <person name="Charron P."/>
            <person name="Duensing N."/>
            <person name="Frei-dit-Frey N."/>
            <person name="Gianinazzi-Pearson V."/>
            <person name="Gilbert B."/>
            <person name="Handa Y."/>
            <person name="Hijri M."/>
            <person name="Kaul R."/>
            <person name="Kawaguchi M."/>
            <person name="Krajinski F."/>
            <person name="Lammers P."/>
            <person name="Lapierre D."/>
            <person name="Masclaux F.G."/>
            <person name="Murat C."/>
            <person name="Morin E."/>
            <person name="Ndikumana S."/>
            <person name="Pagni M."/>
            <person name="Petitpierre D."/>
            <person name="Requena N."/>
            <person name="Rosikiewicz P."/>
            <person name="Riley R."/>
            <person name="Saito K."/>
            <person name="San Clemente H."/>
            <person name="Shapiro H."/>
            <person name="van Tuinen D."/>
            <person name="Becard G."/>
            <person name="Bonfante P."/>
            <person name="Paszkowski U."/>
            <person name="Shachar-Hill Y."/>
            <person name="Young J.P."/>
            <person name="Sanders I.R."/>
            <person name="Henrissat B."/>
            <person name="Rensing S.A."/>
            <person name="Grigoriev I.V."/>
            <person name="Corradi N."/>
            <person name="Roux C."/>
            <person name="Martin F."/>
        </authorList>
    </citation>
    <scope>NUCLEOTIDE SEQUENCE</scope>
    <source>
        <strain evidence="3">DAOM 197198</strain>
    </source>
</reference>
<sequence length="320" mass="36817">MLASNASGNHKLKPLVIGKSLRPRAFYGIQVSRLPVTYKANKKAWMRNDIFNGWVSELDREFRLQGRHVVLIIDNAASHKFVISSDENDEIDDCDSDDDYDDDYNDDNDDYSDDDENDFSDESEESSSQNSKRKGDNRGGKKDNLQLTNIQIVFLPPNTTSKLQPMDAGIIQNFKVKYKQLYIRHLIEQFEQGFDYRNKLNIKQAIDFVAEAWESVEQKTICNCWNETGIVSISDSEFIQETQDAVRGLGVLVNEIPNIIPTIFIDNYNKVQYDLMNYINDEISPHTKEILNDTQIINLVQNEEVPTTEDNIDNEEELTP</sequence>
<accession>U9UAT9</accession>
<gene>
    <name evidence="3" type="ORF">GLOINDRAFT_22428</name>
</gene>
<dbReference type="GO" id="GO:0003677">
    <property type="term" value="F:DNA binding"/>
    <property type="evidence" value="ECO:0007669"/>
    <property type="project" value="TreeGrafter"/>
</dbReference>
<evidence type="ECO:0000313" key="3">
    <source>
        <dbReference type="EMBL" id="ESA16807.1"/>
    </source>
</evidence>
<proteinExistence type="predicted"/>
<feature type="compositionally biased region" description="Acidic residues" evidence="1">
    <location>
        <begin position="88"/>
        <end position="125"/>
    </location>
</feature>
<feature type="compositionally biased region" description="Basic and acidic residues" evidence="1">
    <location>
        <begin position="133"/>
        <end position="143"/>
    </location>
</feature>
<feature type="domain" description="DDE-1" evidence="2">
    <location>
        <begin position="1"/>
        <end position="85"/>
    </location>
</feature>
<dbReference type="HOGENOM" id="CLU_018294_2_0_1"/>
<dbReference type="GO" id="GO:0005634">
    <property type="term" value="C:nucleus"/>
    <property type="evidence" value="ECO:0007669"/>
    <property type="project" value="TreeGrafter"/>
</dbReference>
<dbReference type="InterPro" id="IPR050863">
    <property type="entry name" value="CenT-Element_Derived"/>
</dbReference>
<evidence type="ECO:0000256" key="1">
    <source>
        <dbReference type="SAM" id="MobiDB-lite"/>
    </source>
</evidence>
<dbReference type="PANTHER" id="PTHR19303">
    <property type="entry name" value="TRANSPOSON"/>
    <property type="match status" value="1"/>
</dbReference>
<dbReference type="PANTHER" id="PTHR19303:SF73">
    <property type="entry name" value="PROTEIN PDC2"/>
    <property type="match status" value="1"/>
</dbReference>